<organism evidence="2 3">
    <name type="scientific">Crucibulum laeve</name>
    <dbReference type="NCBI Taxonomy" id="68775"/>
    <lineage>
        <taxon>Eukaryota</taxon>
        <taxon>Fungi</taxon>
        <taxon>Dikarya</taxon>
        <taxon>Basidiomycota</taxon>
        <taxon>Agaricomycotina</taxon>
        <taxon>Agaricomycetes</taxon>
        <taxon>Agaricomycetidae</taxon>
        <taxon>Agaricales</taxon>
        <taxon>Agaricineae</taxon>
        <taxon>Nidulariaceae</taxon>
        <taxon>Crucibulum</taxon>
    </lineage>
</organism>
<sequence length="286" mass="32604">MPCIPKNKRKDGTSHALFHQTFSQFSGELQQFKKSIRDAVPVYLDCSMTFGKQTAAIDAIFQQITAMYPDAFQCTDEEKTIRTDLLRRYMCKIHGDRRRRPAKGKKYSLKGEVQQSESTSTACREREDTCPLHNARTSSSSTATTAPVTGTESQSFTLDKHMPLEQSISDPAPMLLPTFFNLESTVPPAPAPETLTVRHPTNMSQIAEVEAFLQSCIPPMTRYLPRFLAYGCRNKQFLCAVSRWSKDEIEEFLCALPLLEGNEMSDMEKMILRLHFEKYFSTERQM</sequence>
<name>A0A5C3LTZ5_9AGAR</name>
<evidence type="ECO:0000256" key="1">
    <source>
        <dbReference type="SAM" id="MobiDB-lite"/>
    </source>
</evidence>
<dbReference type="OrthoDB" id="3069347at2759"/>
<evidence type="ECO:0000313" key="3">
    <source>
        <dbReference type="Proteomes" id="UP000308652"/>
    </source>
</evidence>
<gene>
    <name evidence="2" type="ORF">BDQ12DRAFT_687976</name>
</gene>
<protein>
    <submittedName>
        <fullName evidence="2">Uncharacterized protein</fullName>
    </submittedName>
</protein>
<dbReference type="AlphaFoldDB" id="A0A5C3LTZ5"/>
<dbReference type="EMBL" id="ML213620">
    <property type="protein sequence ID" value="TFK35566.1"/>
    <property type="molecule type" value="Genomic_DNA"/>
</dbReference>
<accession>A0A5C3LTZ5</accession>
<feature type="compositionally biased region" description="Low complexity" evidence="1">
    <location>
        <begin position="137"/>
        <end position="146"/>
    </location>
</feature>
<feature type="compositionally biased region" description="Polar residues" evidence="1">
    <location>
        <begin position="147"/>
        <end position="157"/>
    </location>
</feature>
<keyword evidence="3" id="KW-1185">Reference proteome</keyword>
<proteinExistence type="predicted"/>
<feature type="region of interest" description="Disordered" evidence="1">
    <location>
        <begin position="100"/>
        <end position="158"/>
    </location>
</feature>
<dbReference type="Proteomes" id="UP000308652">
    <property type="component" value="Unassembled WGS sequence"/>
</dbReference>
<evidence type="ECO:0000313" key="2">
    <source>
        <dbReference type="EMBL" id="TFK35566.1"/>
    </source>
</evidence>
<feature type="compositionally biased region" description="Polar residues" evidence="1">
    <location>
        <begin position="113"/>
        <end position="122"/>
    </location>
</feature>
<reference evidence="2 3" key="1">
    <citation type="journal article" date="2019" name="Nat. Ecol. Evol.">
        <title>Megaphylogeny resolves global patterns of mushroom evolution.</title>
        <authorList>
            <person name="Varga T."/>
            <person name="Krizsan K."/>
            <person name="Foldi C."/>
            <person name="Dima B."/>
            <person name="Sanchez-Garcia M."/>
            <person name="Sanchez-Ramirez S."/>
            <person name="Szollosi G.J."/>
            <person name="Szarkandi J.G."/>
            <person name="Papp V."/>
            <person name="Albert L."/>
            <person name="Andreopoulos W."/>
            <person name="Angelini C."/>
            <person name="Antonin V."/>
            <person name="Barry K.W."/>
            <person name="Bougher N.L."/>
            <person name="Buchanan P."/>
            <person name="Buyck B."/>
            <person name="Bense V."/>
            <person name="Catcheside P."/>
            <person name="Chovatia M."/>
            <person name="Cooper J."/>
            <person name="Damon W."/>
            <person name="Desjardin D."/>
            <person name="Finy P."/>
            <person name="Geml J."/>
            <person name="Haridas S."/>
            <person name="Hughes K."/>
            <person name="Justo A."/>
            <person name="Karasinski D."/>
            <person name="Kautmanova I."/>
            <person name="Kiss B."/>
            <person name="Kocsube S."/>
            <person name="Kotiranta H."/>
            <person name="LaButti K.M."/>
            <person name="Lechner B.E."/>
            <person name="Liimatainen K."/>
            <person name="Lipzen A."/>
            <person name="Lukacs Z."/>
            <person name="Mihaltcheva S."/>
            <person name="Morgado L.N."/>
            <person name="Niskanen T."/>
            <person name="Noordeloos M.E."/>
            <person name="Ohm R.A."/>
            <person name="Ortiz-Santana B."/>
            <person name="Ovrebo C."/>
            <person name="Racz N."/>
            <person name="Riley R."/>
            <person name="Savchenko A."/>
            <person name="Shiryaev A."/>
            <person name="Soop K."/>
            <person name="Spirin V."/>
            <person name="Szebenyi C."/>
            <person name="Tomsovsky M."/>
            <person name="Tulloss R.E."/>
            <person name="Uehling J."/>
            <person name="Grigoriev I.V."/>
            <person name="Vagvolgyi C."/>
            <person name="Papp T."/>
            <person name="Martin F.M."/>
            <person name="Miettinen O."/>
            <person name="Hibbett D.S."/>
            <person name="Nagy L.G."/>
        </authorList>
    </citation>
    <scope>NUCLEOTIDE SEQUENCE [LARGE SCALE GENOMIC DNA]</scope>
    <source>
        <strain evidence="2 3">CBS 166.37</strain>
    </source>
</reference>